<reference evidence="3" key="1">
    <citation type="journal article" date="2019" name="Int. J. Syst. Evol. Microbiol.">
        <title>The Global Catalogue of Microorganisms (GCM) 10K type strain sequencing project: providing services to taxonomists for standard genome sequencing and annotation.</title>
        <authorList>
            <consortium name="The Broad Institute Genomics Platform"/>
            <consortium name="The Broad Institute Genome Sequencing Center for Infectious Disease"/>
            <person name="Wu L."/>
            <person name="Ma J."/>
        </authorList>
    </citation>
    <scope>NUCLEOTIDE SEQUENCE [LARGE SCALE GENOMIC DNA]</scope>
    <source>
        <strain evidence="3">CCM 7044</strain>
    </source>
</reference>
<dbReference type="PIRSF" id="PIRSF028743">
    <property type="entry name" value="GvpO_protein"/>
    <property type="match status" value="1"/>
</dbReference>
<dbReference type="RefSeq" id="WP_377180083.1">
    <property type="nucleotide sequence ID" value="NZ_JBHUOG010000001.1"/>
</dbReference>
<gene>
    <name evidence="2" type="primary">gvpO</name>
    <name evidence="2" type="ORF">ACFS27_02715</name>
</gene>
<evidence type="ECO:0000313" key="3">
    <source>
        <dbReference type="Proteomes" id="UP001597479"/>
    </source>
</evidence>
<dbReference type="EMBL" id="JBHUOG010000001">
    <property type="protein sequence ID" value="MFD2792452.1"/>
    <property type="molecule type" value="Genomic_DNA"/>
</dbReference>
<keyword evidence="3" id="KW-1185">Reference proteome</keyword>
<comment type="caution">
    <text evidence="2">The sequence shown here is derived from an EMBL/GenBank/DDBJ whole genome shotgun (WGS) entry which is preliminary data.</text>
</comment>
<evidence type="ECO:0000313" key="2">
    <source>
        <dbReference type="EMBL" id="MFD2792452.1"/>
    </source>
</evidence>
<feature type="region of interest" description="Disordered" evidence="1">
    <location>
        <begin position="1"/>
        <end position="36"/>
    </location>
</feature>
<sequence length="117" mass="13174">MNQAEAEPEEQDQEQEDLDQDQGRTSQQREGTRTIDARAALRTALEEFTGLTQGTVEGVVGVERDDDTWKVILEVLEDAHIPSTSDIMAEYQVRLAADGELLGYHRGRRYVRGRADV</sequence>
<protein>
    <submittedName>
        <fullName evidence="2">Gas vesicle protein GvpO</fullName>
    </submittedName>
</protein>
<dbReference type="Pfam" id="PF05800">
    <property type="entry name" value="GvpO"/>
    <property type="match status" value="1"/>
</dbReference>
<feature type="compositionally biased region" description="Acidic residues" evidence="1">
    <location>
        <begin position="1"/>
        <end position="20"/>
    </location>
</feature>
<organism evidence="2 3">
    <name type="scientific">Promicromonospora vindobonensis</name>
    <dbReference type="NCBI Taxonomy" id="195748"/>
    <lineage>
        <taxon>Bacteria</taxon>
        <taxon>Bacillati</taxon>
        <taxon>Actinomycetota</taxon>
        <taxon>Actinomycetes</taxon>
        <taxon>Micrococcales</taxon>
        <taxon>Promicromonosporaceae</taxon>
        <taxon>Promicromonospora</taxon>
    </lineage>
</organism>
<evidence type="ECO:0000256" key="1">
    <source>
        <dbReference type="SAM" id="MobiDB-lite"/>
    </source>
</evidence>
<accession>A0ABW5VLH0</accession>
<proteinExistence type="predicted"/>
<name>A0ABW5VLH0_9MICO</name>
<dbReference type="InterPro" id="IPR008634">
    <property type="entry name" value="Gas-vesicle_GvpO"/>
</dbReference>
<dbReference type="Proteomes" id="UP001597479">
    <property type="component" value="Unassembled WGS sequence"/>
</dbReference>